<accession>K1JI34</accession>
<keyword evidence="10" id="KW-1185">Reference proteome</keyword>
<evidence type="ECO:0000256" key="4">
    <source>
        <dbReference type="ARBA" id="ARBA00022737"/>
    </source>
</evidence>
<dbReference type="NCBIfam" id="TIGR01853">
    <property type="entry name" value="lipid_A_lpxD"/>
    <property type="match status" value="1"/>
</dbReference>
<dbReference type="GO" id="GO:0103118">
    <property type="term" value="F:UDP-3-O-[(3R)-3-hydroxyacyl]-glucosamine N-acyltransferase activity"/>
    <property type="evidence" value="ECO:0007669"/>
    <property type="project" value="UniProtKB-EC"/>
</dbReference>
<comment type="function">
    <text evidence="7">Catalyzes the N-acylation of UDP-3-O-acylglucosamine using 3-hydroxyacyl-ACP as the acyl donor. Is involved in the biosynthesis of lipid A, a phosphorylated glycolipid that anchors the lipopolysaccharide to the outer membrane of the cell.</text>
</comment>
<dbReference type="PANTHER" id="PTHR43378">
    <property type="entry name" value="UDP-3-O-ACYLGLUCOSAMINE N-ACYLTRANSFERASE"/>
    <property type="match status" value="1"/>
</dbReference>
<dbReference type="Gene3D" id="2.160.10.10">
    <property type="entry name" value="Hexapeptide repeat proteins"/>
    <property type="match status" value="1"/>
</dbReference>
<dbReference type="NCBIfam" id="NF002060">
    <property type="entry name" value="PRK00892.1"/>
    <property type="match status" value="1"/>
</dbReference>
<dbReference type="PATRIC" id="fig|742823.3.peg.1090"/>
<dbReference type="SUPFAM" id="SSF51161">
    <property type="entry name" value="Trimeric LpxA-like enzymes"/>
    <property type="match status" value="1"/>
</dbReference>
<evidence type="ECO:0000313" key="9">
    <source>
        <dbReference type="EMBL" id="EKB31275.1"/>
    </source>
</evidence>
<dbReference type="InterPro" id="IPR007691">
    <property type="entry name" value="LpxD"/>
</dbReference>
<dbReference type="PANTHER" id="PTHR43378:SF2">
    <property type="entry name" value="UDP-3-O-ACYLGLUCOSAMINE N-ACYLTRANSFERASE 1, MITOCHONDRIAL-RELATED"/>
    <property type="match status" value="1"/>
</dbReference>
<dbReference type="EMBL" id="ADMG01000029">
    <property type="protein sequence ID" value="EKB31275.1"/>
    <property type="molecule type" value="Genomic_DNA"/>
</dbReference>
<dbReference type="Pfam" id="PF00132">
    <property type="entry name" value="Hexapep"/>
    <property type="match status" value="1"/>
</dbReference>
<comment type="catalytic activity">
    <reaction evidence="7">
        <text>a UDP-3-O-[(3R)-3-hydroxyacyl]-alpha-D-glucosamine + a (3R)-hydroxyacyl-[ACP] = a UDP-2-N,3-O-bis[(3R)-3-hydroxyacyl]-alpha-D-glucosamine + holo-[ACP] + H(+)</text>
        <dbReference type="Rhea" id="RHEA:53836"/>
        <dbReference type="Rhea" id="RHEA-COMP:9685"/>
        <dbReference type="Rhea" id="RHEA-COMP:9945"/>
        <dbReference type="ChEBI" id="CHEBI:15378"/>
        <dbReference type="ChEBI" id="CHEBI:64479"/>
        <dbReference type="ChEBI" id="CHEBI:78827"/>
        <dbReference type="ChEBI" id="CHEBI:137740"/>
        <dbReference type="ChEBI" id="CHEBI:137748"/>
        <dbReference type="EC" id="2.3.1.191"/>
    </reaction>
</comment>
<gene>
    <name evidence="7" type="primary">lpxD</name>
    <name evidence="9" type="ORF">HMPREF9465_01100</name>
</gene>
<dbReference type="InterPro" id="IPR011004">
    <property type="entry name" value="Trimer_LpxA-like_sf"/>
</dbReference>
<organism evidence="9 10">
    <name type="scientific">Sutterella wadsworthensis 2_1_59BFAA</name>
    <dbReference type="NCBI Taxonomy" id="742823"/>
    <lineage>
        <taxon>Bacteria</taxon>
        <taxon>Pseudomonadati</taxon>
        <taxon>Pseudomonadota</taxon>
        <taxon>Betaproteobacteria</taxon>
        <taxon>Burkholderiales</taxon>
        <taxon>Sutterellaceae</taxon>
        <taxon>Sutterella</taxon>
    </lineage>
</organism>
<dbReference type="Proteomes" id="UP000005835">
    <property type="component" value="Unassembled WGS sequence"/>
</dbReference>
<keyword evidence="3 7" id="KW-0808">Transferase</keyword>
<dbReference type="RefSeq" id="WP_005434917.1">
    <property type="nucleotide sequence ID" value="NZ_JH815515.1"/>
</dbReference>
<evidence type="ECO:0000256" key="7">
    <source>
        <dbReference type="HAMAP-Rule" id="MF_00523"/>
    </source>
</evidence>
<dbReference type="HAMAP" id="MF_00523">
    <property type="entry name" value="LpxD"/>
    <property type="match status" value="1"/>
</dbReference>
<comment type="caution">
    <text evidence="9">The sequence shown here is derived from an EMBL/GenBank/DDBJ whole genome shotgun (WGS) entry which is preliminary data.</text>
</comment>
<dbReference type="HOGENOM" id="CLU_049865_0_1_4"/>
<reference evidence="9 10" key="1">
    <citation type="submission" date="2012-05" db="EMBL/GenBank/DDBJ databases">
        <title>The Genome Sequence of Sutterella wadsworthensis 2_1_59BFAA.</title>
        <authorList>
            <consortium name="The Broad Institute Genome Sequencing Platform"/>
            <person name="Earl A."/>
            <person name="Ward D."/>
            <person name="Feldgarden M."/>
            <person name="Gevers D."/>
            <person name="Daigneault M."/>
            <person name="Strauss J."/>
            <person name="Allen-Vercoe E."/>
            <person name="Walker B."/>
            <person name="Young S.K."/>
            <person name="Zeng Q."/>
            <person name="Gargeya S."/>
            <person name="Fitzgerald M."/>
            <person name="Haas B."/>
            <person name="Abouelleil A."/>
            <person name="Alvarado L."/>
            <person name="Arachchi H.M."/>
            <person name="Berlin A.M."/>
            <person name="Chapman S.B."/>
            <person name="Goldberg J."/>
            <person name="Griggs A."/>
            <person name="Gujja S."/>
            <person name="Hansen M."/>
            <person name="Howarth C."/>
            <person name="Imamovic A."/>
            <person name="Larimer J."/>
            <person name="McCowen C."/>
            <person name="Montmayeur A."/>
            <person name="Murphy C."/>
            <person name="Neiman D."/>
            <person name="Pearson M."/>
            <person name="Priest M."/>
            <person name="Roberts A."/>
            <person name="Saif S."/>
            <person name="Shea T."/>
            <person name="Sisk P."/>
            <person name="Sykes S."/>
            <person name="Wortman J."/>
            <person name="Nusbaum C."/>
            <person name="Birren B."/>
        </authorList>
    </citation>
    <scope>NUCLEOTIDE SEQUENCE [LARGE SCALE GENOMIC DNA]</scope>
    <source>
        <strain evidence="9 10">2_1_59BFAA</strain>
    </source>
</reference>
<dbReference type="UniPathway" id="UPA00973"/>
<evidence type="ECO:0000256" key="6">
    <source>
        <dbReference type="ARBA" id="ARBA00023315"/>
    </source>
</evidence>
<keyword evidence="4 7" id="KW-0677">Repeat</keyword>
<feature type="domain" description="UDP-3-O-[3-hydroxymyristoyl] glucosamine N-acyltransferase non-repeat region" evidence="8">
    <location>
        <begin position="35"/>
        <end position="105"/>
    </location>
</feature>
<dbReference type="GO" id="GO:0016020">
    <property type="term" value="C:membrane"/>
    <property type="evidence" value="ECO:0007669"/>
    <property type="project" value="GOC"/>
</dbReference>
<dbReference type="eggNOG" id="COG1044">
    <property type="taxonomic scope" value="Bacteria"/>
</dbReference>
<keyword evidence="2 7" id="KW-0441">Lipid A biosynthesis</keyword>
<protein>
    <recommendedName>
        <fullName evidence="7">UDP-3-O-acylglucosamine N-acyltransferase</fullName>
        <ecNumber evidence="7">2.3.1.191</ecNumber>
    </recommendedName>
</protein>
<dbReference type="Pfam" id="PF04613">
    <property type="entry name" value="LpxD"/>
    <property type="match status" value="1"/>
</dbReference>
<dbReference type="InterPro" id="IPR020573">
    <property type="entry name" value="UDP_GlcNAc_AcTrfase_non-rep"/>
</dbReference>
<keyword evidence="1 7" id="KW-0444">Lipid biosynthesis</keyword>
<comment type="pathway">
    <text evidence="7">Bacterial outer membrane biogenesis; LPS lipid A biosynthesis.</text>
</comment>
<evidence type="ECO:0000256" key="5">
    <source>
        <dbReference type="ARBA" id="ARBA00023098"/>
    </source>
</evidence>
<dbReference type="STRING" id="742823.HMPREF9465_01100"/>
<dbReference type="AlphaFoldDB" id="K1JI34"/>
<dbReference type="EC" id="2.3.1.191" evidence="7"/>
<dbReference type="GO" id="GO:0016410">
    <property type="term" value="F:N-acyltransferase activity"/>
    <property type="evidence" value="ECO:0007669"/>
    <property type="project" value="InterPro"/>
</dbReference>
<keyword evidence="6 7" id="KW-0012">Acyltransferase</keyword>
<evidence type="ECO:0000256" key="1">
    <source>
        <dbReference type="ARBA" id="ARBA00022516"/>
    </source>
</evidence>
<comment type="subunit">
    <text evidence="7">Homotrimer.</text>
</comment>
<keyword evidence="5 7" id="KW-0443">Lipid metabolism</keyword>
<dbReference type="Gene3D" id="3.40.1390.10">
    <property type="entry name" value="MurE/MurF, N-terminal domain"/>
    <property type="match status" value="1"/>
</dbReference>
<evidence type="ECO:0000256" key="3">
    <source>
        <dbReference type="ARBA" id="ARBA00022679"/>
    </source>
</evidence>
<dbReference type="InterPro" id="IPR001451">
    <property type="entry name" value="Hexapep"/>
</dbReference>
<proteinExistence type="inferred from homology"/>
<dbReference type="GO" id="GO:0009245">
    <property type="term" value="P:lipid A biosynthetic process"/>
    <property type="evidence" value="ECO:0007669"/>
    <property type="project" value="UniProtKB-UniRule"/>
</dbReference>
<evidence type="ECO:0000256" key="2">
    <source>
        <dbReference type="ARBA" id="ARBA00022556"/>
    </source>
</evidence>
<name>K1JI34_9BURK</name>
<sequence>MAENLPRYAVTDLIARVSGMSRGRLEMRLLGECAEVSRFMPPQTAGEGDMAFLTNAAYAEAMKASRASLLIMREQDVEALFGSDEPGRAVLVCDNPYAFFAFASQILFHVETPAGIHPRAFVEEGAEVDPSATVEALAVVRRGARVGARTVIKTGAVVGEDTVVGEDCILYPNCVLERGTVVGNRCIFQPGCVIGGDGFGFAPFKGEWVKIPQVGRVVIGDDVEIGAGTTVDRGALEDTVIGDGTKLDNQIQLGHNDRIGRHVVMAACVGIAGSTTVGDHCMVGGAAMINGHINIPAGSGIGPGTAITGWGKEPAQKTGFFPALEGRDFQLVSATISRLPAMRKELKALVRRMAELEALIRSAEE</sequence>
<dbReference type="CDD" id="cd03352">
    <property type="entry name" value="LbH_LpxD"/>
    <property type="match status" value="1"/>
</dbReference>
<evidence type="ECO:0000259" key="8">
    <source>
        <dbReference type="Pfam" id="PF04613"/>
    </source>
</evidence>
<dbReference type="OrthoDB" id="9784739at2"/>
<evidence type="ECO:0000313" key="10">
    <source>
        <dbReference type="Proteomes" id="UP000005835"/>
    </source>
</evidence>
<comment type="similarity">
    <text evidence="7">Belongs to the transferase hexapeptide repeat family. LpxD subfamily.</text>
</comment>
<feature type="active site" description="Proton acceptor" evidence="7">
    <location>
        <position position="255"/>
    </location>
</feature>